<protein>
    <submittedName>
        <fullName evidence="1">Uncharacterized protein</fullName>
    </submittedName>
</protein>
<sequence>MAGVKKDPPVQAEGKALAGDPALGVLAAVLWSRKECSTETETNFTLLLCLPGFVIPFPLFLGRSKRKNVPLNGRMKENQANKSERPCLFLVLSVNRARPCREPLSLRFPPRFQPNPATPSCGKNRVSQQPLAAGMKSLQPGLSSPVPCHCVAETREQSSQLNKVQRGLMVALLRPMLLGSSDLFSACCCAFSPLRLWAGVGARDGFCVSARPMLLS</sequence>
<dbReference type="AlphaFoldDB" id="A0A9N7U3Y4"/>
<evidence type="ECO:0000313" key="2">
    <source>
        <dbReference type="Proteomes" id="UP001153269"/>
    </source>
</evidence>
<reference evidence="1" key="1">
    <citation type="submission" date="2020-03" db="EMBL/GenBank/DDBJ databases">
        <authorList>
            <person name="Weist P."/>
        </authorList>
    </citation>
    <scope>NUCLEOTIDE SEQUENCE</scope>
</reference>
<proteinExistence type="predicted"/>
<evidence type="ECO:0000313" key="1">
    <source>
        <dbReference type="EMBL" id="CAB1424310.1"/>
    </source>
</evidence>
<comment type="caution">
    <text evidence="1">The sequence shown here is derived from an EMBL/GenBank/DDBJ whole genome shotgun (WGS) entry which is preliminary data.</text>
</comment>
<gene>
    <name evidence="1" type="ORF">PLEPLA_LOCUS12232</name>
</gene>
<name>A0A9N7U3Y4_PLEPL</name>
<keyword evidence="2" id="KW-1185">Reference proteome</keyword>
<accession>A0A9N7U3Y4</accession>
<organism evidence="1 2">
    <name type="scientific">Pleuronectes platessa</name>
    <name type="common">European plaice</name>
    <dbReference type="NCBI Taxonomy" id="8262"/>
    <lineage>
        <taxon>Eukaryota</taxon>
        <taxon>Metazoa</taxon>
        <taxon>Chordata</taxon>
        <taxon>Craniata</taxon>
        <taxon>Vertebrata</taxon>
        <taxon>Euteleostomi</taxon>
        <taxon>Actinopterygii</taxon>
        <taxon>Neopterygii</taxon>
        <taxon>Teleostei</taxon>
        <taxon>Neoteleostei</taxon>
        <taxon>Acanthomorphata</taxon>
        <taxon>Carangaria</taxon>
        <taxon>Pleuronectiformes</taxon>
        <taxon>Pleuronectoidei</taxon>
        <taxon>Pleuronectidae</taxon>
        <taxon>Pleuronectes</taxon>
    </lineage>
</organism>
<dbReference type="EMBL" id="CADEAL010000723">
    <property type="protein sequence ID" value="CAB1424310.1"/>
    <property type="molecule type" value="Genomic_DNA"/>
</dbReference>
<dbReference type="Proteomes" id="UP001153269">
    <property type="component" value="Unassembled WGS sequence"/>
</dbReference>